<reference evidence="2" key="1">
    <citation type="submission" date="2018-11" db="EMBL/GenBank/DDBJ databases">
        <authorList>
            <person name="Grassa J C."/>
        </authorList>
    </citation>
    <scope>NUCLEOTIDE SEQUENCE [LARGE SCALE GENOMIC DNA]</scope>
</reference>
<evidence type="ECO:0000313" key="3">
    <source>
        <dbReference type="Proteomes" id="UP000596661"/>
    </source>
</evidence>
<evidence type="ECO:0000313" key="2">
    <source>
        <dbReference type="EnsemblPlants" id="cds.evm.model.03.429"/>
    </source>
</evidence>
<dbReference type="AlphaFoldDB" id="A0A803P913"/>
<feature type="region of interest" description="Disordered" evidence="1">
    <location>
        <begin position="1"/>
        <end position="22"/>
    </location>
</feature>
<dbReference type="Gramene" id="evm.model.03.429">
    <property type="protein sequence ID" value="cds.evm.model.03.429"/>
    <property type="gene ID" value="evm.TU.03.429"/>
</dbReference>
<organism evidence="2 3">
    <name type="scientific">Cannabis sativa</name>
    <name type="common">Hemp</name>
    <name type="synonym">Marijuana</name>
    <dbReference type="NCBI Taxonomy" id="3483"/>
    <lineage>
        <taxon>Eukaryota</taxon>
        <taxon>Viridiplantae</taxon>
        <taxon>Streptophyta</taxon>
        <taxon>Embryophyta</taxon>
        <taxon>Tracheophyta</taxon>
        <taxon>Spermatophyta</taxon>
        <taxon>Magnoliopsida</taxon>
        <taxon>eudicotyledons</taxon>
        <taxon>Gunneridae</taxon>
        <taxon>Pentapetalae</taxon>
        <taxon>rosids</taxon>
        <taxon>fabids</taxon>
        <taxon>Rosales</taxon>
        <taxon>Cannabaceae</taxon>
        <taxon>Cannabis</taxon>
    </lineage>
</organism>
<reference evidence="2" key="2">
    <citation type="submission" date="2021-03" db="UniProtKB">
        <authorList>
            <consortium name="EnsemblPlants"/>
        </authorList>
    </citation>
    <scope>IDENTIFICATION</scope>
</reference>
<name>A0A803P913_CANSA</name>
<sequence length="72" mass="8252">MDAVTNLSQVMGQERWAGPRKEKNLEGAAAASGLHEEWAKTEQHENWFYHFGTLCVDKKDERLIHDDQKTAP</sequence>
<protein>
    <submittedName>
        <fullName evidence="2">Uncharacterized protein</fullName>
    </submittedName>
</protein>
<proteinExistence type="predicted"/>
<evidence type="ECO:0000256" key="1">
    <source>
        <dbReference type="SAM" id="MobiDB-lite"/>
    </source>
</evidence>
<dbReference type="Proteomes" id="UP000596661">
    <property type="component" value="Chromosome 3"/>
</dbReference>
<accession>A0A803P913</accession>
<dbReference type="EnsemblPlants" id="evm.model.03.429">
    <property type="protein sequence ID" value="cds.evm.model.03.429"/>
    <property type="gene ID" value="evm.TU.03.429"/>
</dbReference>
<dbReference type="EMBL" id="UZAU01000253">
    <property type="status" value="NOT_ANNOTATED_CDS"/>
    <property type="molecule type" value="Genomic_DNA"/>
</dbReference>
<keyword evidence="3" id="KW-1185">Reference proteome</keyword>
<feature type="compositionally biased region" description="Polar residues" evidence="1">
    <location>
        <begin position="1"/>
        <end position="11"/>
    </location>
</feature>